<dbReference type="InParanoid" id="W5NHD1"/>
<sequence>MPQITAAAAIQICLLLSALPAQYLISQWTGNSAAQRNRATQRLLGTWNNFRKSYLNVGEWTDWLNRWIANLVPISDLGQQDQDGESPALEVLLYSNDQGYFGAIKASTEVRSPRPAGVLFHVGEVVMDMDNHMVGVIVSWDEQLRAPPEWVKKMYTGTELQKAEQIPHYKVLFNGPGPSSVFVGYIPQTSLERFIGIKPDIPTLDHYFSHFDGERFIMKSWLRDIFPHD</sequence>
<keyword evidence="4" id="KW-1185">Reference proteome</keyword>
<reference evidence="3" key="2">
    <citation type="submission" date="2025-08" db="UniProtKB">
        <authorList>
            <consortium name="Ensembl"/>
        </authorList>
    </citation>
    <scope>IDENTIFICATION</scope>
</reference>
<protein>
    <submittedName>
        <fullName evidence="3">Si:dkey-261l7.2</fullName>
    </submittedName>
</protein>
<dbReference type="GeneTree" id="ENSGT00530000065281"/>
<evidence type="ECO:0000313" key="3">
    <source>
        <dbReference type="Ensembl" id="ENSLOCP00000020040.1"/>
    </source>
</evidence>
<dbReference type="PANTHER" id="PTHR48439">
    <property type="entry name" value="HEMIMETHYLATED DNA-BINDING DOMAIN-CONTAINING PROTEIN"/>
    <property type="match status" value="1"/>
</dbReference>
<reference evidence="4" key="1">
    <citation type="submission" date="2011-12" db="EMBL/GenBank/DDBJ databases">
        <title>The Draft Genome of Lepisosteus oculatus.</title>
        <authorList>
            <consortium name="The Broad Institute Genome Assembly &amp; Analysis Group"/>
            <consortium name="Computational R&amp;D Group"/>
            <consortium name="and Sequencing Platform"/>
            <person name="Di Palma F."/>
            <person name="Alfoldi J."/>
            <person name="Johnson J."/>
            <person name="Berlin A."/>
            <person name="Gnerre S."/>
            <person name="Jaffe D."/>
            <person name="MacCallum I."/>
            <person name="Young S."/>
            <person name="Walker B.J."/>
            <person name="Lander E.S."/>
            <person name="Lindblad-Toh K."/>
        </authorList>
    </citation>
    <scope>NUCLEOTIDE SEQUENCE [LARGE SCALE GENOMIC DNA]</scope>
</reference>
<feature type="chain" id="PRO_5004869326" evidence="1">
    <location>
        <begin position="27"/>
        <end position="229"/>
    </location>
</feature>
<dbReference type="SMART" id="SM00992">
    <property type="entry name" value="YccV-like"/>
    <property type="match status" value="1"/>
</dbReference>
<feature type="domain" description="Hemimethylated DNA-binding" evidence="2">
    <location>
        <begin position="117"/>
        <end position="219"/>
    </location>
</feature>
<feature type="signal peptide" evidence="1">
    <location>
        <begin position="1"/>
        <end position="26"/>
    </location>
</feature>
<dbReference type="Bgee" id="ENSLOCG00000016251">
    <property type="expression patterns" value="Expressed in ovary and 13 other cell types or tissues"/>
</dbReference>
<dbReference type="GO" id="GO:0003677">
    <property type="term" value="F:DNA binding"/>
    <property type="evidence" value="ECO:0007669"/>
    <property type="project" value="InterPro"/>
</dbReference>
<dbReference type="InterPro" id="IPR011722">
    <property type="entry name" value="Hemimethylated_DNA-bd_dom"/>
</dbReference>
<dbReference type="Gene3D" id="2.30.30.390">
    <property type="entry name" value="Hemimethylated DNA-binding domain"/>
    <property type="match status" value="1"/>
</dbReference>
<name>W5NHD1_LEPOC</name>
<dbReference type="InterPro" id="IPR053189">
    <property type="entry name" value="Clp_protease_adapter_ClpF"/>
</dbReference>
<dbReference type="PANTHER" id="PTHR48439:SF1">
    <property type="entry name" value="HEMIMETHYLATED DNA-BINDING DOMAIN-CONTAINING PROTEIN"/>
    <property type="match status" value="1"/>
</dbReference>
<dbReference type="AlphaFoldDB" id="W5NHD1"/>
<evidence type="ECO:0000313" key="4">
    <source>
        <dbReference type="Proteomes" id="UP000018468"/>
    </source>
</evidence>
<accession>W5NHD1</accession>
<dbReference type="EMBL" id="AHAT01015764">
    <property type="status" value="NOT_ANNOTATED_CDS"/>
    <property type="molecule type" value="Genomic_DNA"/>
</dbReference>
<evidence type="ECO:0000256" key="1">
    <source>
        <dbReference type="SAM" id="SignalP"/>
    </source>
</evidence>
<dbReference type="HOGENOM" id="CLU_090792_0_0_1"/>
<proteinExistence type="predicted"/>
<dbReference type="Ensembl" id="ENSLOCT00000020073.1">
    <property type="protein sequence ID" value="ENSLOCP00000020040.1"/>
    <property type="gene ID" value="ENSLOCG00000016251.1"/>
</dbReference>
<evidence type="ECO:0000259" key="2">
    <source>
        <dbReference type="SMART" id="SM00992"/>
    </source>
</evidence>
<dbReference type="Proteomes" id="UP000018468">
    <property type="component" value="Linkage group LG1"/>
</dbReference>
<organism evidence="3 4">
    <name type="scientific">Lepisosteus oculatus</name>
    <name type="common">Spotted gar</name>
    <dbReference type="NCBI Taxonomy" id="7918"/>
    <lineage>
        <taxon>Eukaryota</taxon>
        <taxon>Metazoa</taxon>
        <taxon>Chordata</taxon>
        <taxon>Craniata</taxon>
        <taxon>Vertebrata</taxon>
        <taxon>Euteleostomi</taxon>
        <taxon>Actinopterygii</taxon>
        <taxon>Neopterygii</taxon>
        <taxon>Holostei</taxon>
        <taxon>Semionotiformes</taxon>
        <taxon>Lepisosteidae</taxon>
        <taxon>Lepisosteus</taxon>
    </lineage>
</organism>
<dbReference type="STRING" id="7918.ENSLOCP00000020040"/>
<dbReference type="Pfam" id="PF08755">
    <property type="entry name" value="YccV-like"/>
    <property type="match status" value="1"/>
</dbReference>
<dbReference type="InterPro" id="IPR036623">
    <property type="entry name" value="Hemimethylated_DNA-bd_sf"/>
</dbReference>
<dbReference type="eggNOG" id="ENOG502RYBA">
    <property type="taxonomic scope" value="Eukaryota"/>
</dbReference>
<keyword evidence="1" id="KW-0732">Signal</keyword>
<dbReference type="SUPFAM" id="SSF141255">
    <property type="entry name" value="YccV-like"/>
    <property type="match status" value="1"/>
</dbReference>
<reference evidence="3" key="3">
    <citation type="submission" date="2025-09" db="UniProtKB">
        <authorList>
            <consortium name="Ensembl"/>
        </authorList>
    </citation>
    <scope>IDENTIFICATION</scope>
</reference>
<dbReference type="OMA" id="ISRWCGS"/>